<proteinExistence type="predicted"/>
<evidence type="ECO:0000313" key="8">
    <source>
        <dbReference type="EMBL" id="PVI04762.1"/>
    </source>
</evidence>
<dbReference type="InterPro" id="IPR001138">
    <property type="entry name" value="Zn2Cys6_DnaBD"/>
</dbReference>
<feature type="region of interest" description="Disordered" evidence="6">
    <location>
        <begin position="600"/>
        <end position="620"/>
    </location>
</feature>
<keyword evidence="9" id="KW-1185">Reference proteome</keyword>
<dbReference type="EMBL" id="KZ805319">
    <property type="protein sequence ID" value="PVI04762.1"/>
    <property type="molecule type" value="Genomic_DNA"/>
</dbReference>
<dbReference type="SMART" id="SM00066">
    <property type="entry name" value="GAL4"/>
    <property type="match status" value="1"/>
</dbReference>
<evidence type="ECO:0000313" key="9">
    <source>
        <dbReference type="Proteomes" id="UP000244855"/>
    </source>
</evidence>
<dbReference type="OrthoDB" id="5226580at2759"/>
<keyword evidence="4" id="KW-0804">Transcription</keyword>
<sequence>MSSKPTETTEPVTKKPSEHALNRACEACRVSKVRCLSNPDSASNQCQRCARAGRKCIFAAPAKRRQRKRTDVRVAELEKEVKQLTSLLRPSTSKSPADAEPSDSSMDEDESISKIDEKKPSPSTQTRKSPQNQLDSWDGPPAPASLFNYNTAQPKDLLQPEERDILDRGIITRELAEELLNIYRDDQIRQCPSVTVDREWTVDDLRTKKPALFHAVMAAASHVKGSALSNRMHEEIVYYYARNVFINGEKGLQWVQAFFVTISYWTPPANHTKLQIFSYASIAASMALEIGMTSKPRTHEQLPKRAIRSLQKISSAEELQENCRTILSLYIMTAGFGIRLRRPYILIFNSWMEECLHMLSKSSNFEDRRVVAWLRLQRIADEAYTAFGFDDASTSFTLSEIRLRTILKIFEKRMQDWKGSVPADVWTPALTIEYHQNMMSMWEFAMDGGRYDAPEFRNRFLTLPALDDDSVQPETNLSRSSLQVNATIMCISCAQTVLDNMLSISPTTLQRSPGVLFARSIYAMVVLLRADYAIGTDSEGMGEFLDSDTLKVDFYLNSLLKLSEEAIGPQKCKVPSHWLFILQEKIQKWHIDHMQWRKEGKHLRRNKGNTTSTNTKDATNLANIIQTISNGSSSSNPRTVSEPSFTGVSLATRSASTTSFATPNPTVDITSPPTNTNTTTQSQTLPSVPQLPLPDFNNVNTPWSWQTPHRFLPGSNTAHFSSTGGGGNNNNNGGNNNNNAFAAAGGGADMMDFSTAFSNGDLYLWNETADTFGGWMPQTGNMFGDAQFGTGMGGQGF</sequence>
<keyword evidence="3" id="KW-0238">DNA-binding</keyword>
<dbReference type="STRING" id="97972.A0A2V1E3N4"/>
<dbReference type="PROSITE" id="PS50048">
    <property type="entry name" value="ZN2_CY6_FUNGAL_2"/>
    <property type="match status" value="1"/>
</dbReference>
<feature type="region of interest" description="Disordered" evidence="6">
    <location>
        <begin position="1"/>
        <end position="21"/>
    </location>
</feature>
<dbReference type="InterPro" id="IPR051089">
    <property type="entry name" value="prtT"/>
</dbReference>
<dbReference type="PANTHER" id="PTHR31845:SF39">
    <property type="entry name" value="TRANSCRIPTION FACTOR PBCR-RELATED"/>
    <property type="match status" value="1"/>
</dbReference>
<comment type="subcellular location">
    <subcellularLocation>
        <location evidence="1">Nucleus</location>
    </subcellularLocation>
</comment>
<feature type="compositionally biased region" description="Polar residues" evidence="6">
    <location>
        <begin position="608"/>
        <end position="620"/>
    </location>
</feature>
<dbReference type="Proteomes" id="UP000244855">
    <property type="component" value="Unassembled WGS sequence"/>
</dbReference>
<feature type="compositionally biased region" description="Low complexity" evidence="6">
    <location>
        <begin position="1"/>
        <end position="11"/>
    </location>
</feature>
<feature type="region of interest" description="Disordered" evidence="6">
    <location>
        <begin position="85"/>
        <end position="153"/>
    </location>
</feature>
<feature type="region of interest" description="Disordered" evidence="6">
    <location>
        <begin position="653"/>
        <end position="734"/>
    </location>
</feature>
<dbReference type="GO" id="GO:0000981">
    <property type="term" value="F:DNA-binding transcription factor activity, RNA polymerase II-specific"/>
    <property type="evidence" value="ECO:0007669"/>
    <property type="project" value="InterPro"/>
</dbReference>
<evidence type="ECO:0000256" key="2">
    <source>
        <dbReference type="ARBA" id="ARBA00023015"/>
    </source>
</evidence>
<feature type="compositionally biased region" description="Polar residues" evidence="6">
    <location>
        <begin position="121"/>
        <end position="135"/>
    </location>
</feature>
<dbReference type="PROSITE" id="PS00463">
    <property type="entry name" value="ZN2_CY6_FUNGAL_1"/>
    <property type="match status" value="1"/>
</dbReference>
<feature type="compositionally biased region" description="Low complexity" evidence="6">
    <location>
        <begin position="653"/>
        <end position="662"/>
    </location>
</feature>
<gene>
    <name evidence="8" type="ORF">DM02DRAFT_611367</name>
</gene>
<feature type="region of interest" description="Disordered" evidence="6">
    <location>
        <begin position="628"/>
        <end position="647"/>
    </location>
</feature>
<feature type="compositionally biased region" description="Low complexity" evidence="6">
    <location>
        <begin position="670"/>
        <end position="684"/>
    </location>
</feature>
<reference evidence="8 9" key="1">
    <citation type="journal article" date="2018" name="Sci. Rep.">
        <title>Comparative genomics provides insights into the lifestyle and reveals functional heterogeneity of dark septate endophytic fungi.</title>
        <authorList>
            <person name="Knapp D.G."/>
            <person name="Nemeth J.B."/>
            <person name="Barry K."/>
            <person name="Hainaut M."/>
            <person name="Henrissat B."/>
            <person name="Johnson J."/>
            <person name="Kuo A."/>
            <person name="Lim J.H.P."/>
            <person name="Lipzen A."/>
            <person name="Nolan M."/>
            <person name="Ohm R.A."/>
            <person name="Tamas L."/>
            <person name="Grigoriev I.V."/>
            <person name="Spatafora J.W."/>
            <person name="Nagy L.G."/>
            <person name="Kovacs G.M."/>
        </authorList>
    </citation>
    <scope>NUCLEOTIDE SEQUENCE [LARGE SCALE GENOMIC DNA]</scope>
    <source>
        <strain evidence="8 9">DSE2036</strain>
    </source>
</reference>
<feature type="compositionally biased region" description="Basic and acidic residues" evidence="6">
    <location>
        <begin position="12"/>
        <end position="21"/>
    </location>
</feature>
<dbReference type="AlphaFoldDB" id="A0A2V1E3N4"/>
<dbReference type="CDD" id="cd12148">
    <property type="entry name" value="fungal_TF_MHR"/>
    <property type="match status" value="1"/>
</dbReference>
<dbReference type="PANTHER" id="PTHR31845">
    <property type="entry name" value="FINGER DOMAIN PROTEIN, PUTATIVE-RELATED"/>
    <property type="match status" value="1"/>
</dbReference>
<name>A0A2V1E3N4_9PLEO</name>
<feature type="compositionally biased region" description="Polar residues" evidence="6">
    <location>
        <begin position="697"/>
        <end position="707"/>
    </location>
</feature>
<evidence type="ECO:0000256" key="5">
    <source>
        <dbReference type="ARBA" id="ARBA00023242"/>
    </source>
</evidence>
<keyword evidence="5" id="KW-0539">Nucleus</keyword>
<protein>
    <recommendedName>
        <fullName evidence="7">Zn(2)-C6 fungal-type domain-containing protein</fullName>
    </recommendedName>
</protein>
<feature type="domain" description="Zn(2)-C6 fungal-type" evidence="7">
    <location>
        <begin position="24"/>
        <end position="58"/>
    </location>
</feature>
<organism evidence="8 9">
    <name type="scientific">Periconia macrospinosa</name>
    <dbReference type="NCBI Taxonomy" id="97972"/>
    <lineage>
        <taxon>Eukaryota</taxon>
        <taxon>Fungi</taxon>
        <taxon>Dikarya</taxon>
        <taxon>Ascomycota</taxon>
        <taxon>Pezizomycotina</taxon>
        <taxon>Dothideomycetes</taxon>
        <taxon>Pleosporomycetidae</taxon>
        <taxon>Pleosporales</taxon>
        <taxon>Massarineae</taxon>
        <taxon>Periconiaceae</taxon>
        <taxon>Periconia</taxon>
    </lineage>
</organism>
<evidence type="ECO:0000256" key="4">
    <source>
        <dbReference type="ARBA" id="ARBA00023163"/>
    </source>
</evidence>
<feature type="compositionally biased region" description="Basic and acidic residues" evidence="6">
    <location>
        <begin position="111"/>
        <end position="120"/>
    </location>
</feature>
<feature type="compositionally biased region" description="Low complexity" evidence="6">
    <location>
        <begin position="93"/>
        <end position="104"/>
    </location>
</feature>
<evidence type="ECO:0000256" key="1">
    <source>
        <dbReference type="ARBA" id="ARBA00004123"/>
    </source>
</evidence>
<evidence type="ECO:0000256" key="6">
    <source>
        <dbReference type="SAM" id="MobiDB-lite"/>
    </source>
</evidence>
<dbReference type="Gene3D" id="4.10.240.10">
    <property type="entry name" value="Zn(2)-C6 fungal-type DNA-binding domain"/>
    <property type="match status" value="1"/>
</dbReference>
<dbReference type="GO" id="GO:0008270">
    <property type="term" value="F:zinc ion binding"/>
    <property type="evidence" value="ECO:0007669"/>
    <property type="project" value="InterPro"/>
</dbReference>
<dbReference type="InterPro" id="IPR036864">
    <property type="entry name" value="Zn2-C6_fun-type_DNA-bd_sf"/>
</dbReference>
<dbReference type="CDD" id="cd00067">
    <property type="entry name" value="GAL4"/>
    <property type="match status" value="1"/>
</dbReference>
<dbReference type="GO" id="GO:0005634">
    <property type="term" value="C:nucleus"/>
    <property type="evidence" value="ECO:0007669"/>
    <property type="project" value="UniProtKB-SubCell"/>
</dbReference>
<dbReference type="GO" id="GO:0000976">
    <property type="term" value="F:transcription cis-regulatory region binding"/>
    <property type="evidence" value="ECO:0007669"/>
    <property type="project" value="TreeGrafter"/>
</dbReference>
<accession>A0A2V1E3N4</accession>
<evidence type="ECO:0000256" key="3">
    <source>
        <dbReference type="ARBA" id="ARBA00023125"/>
    </source>
</evidence>
<evidence type="ECO:0000259" key="7">
    <source>
        <dbReference type="PROSITE" id="PS50048"/>
    </source>
</evidence>
<dbReference type="SUPFAM" id="SSF57701">
    <property type="entry name" value="Zn2/Cys6 DNA-binding domain"/>
    <property type="match status" value="1"/>
</dbReference>
<keyword evidence="2" id="KW-0805">Transcription regulation</keyword>